<evidence type="ECO:0000256" key="1">
    <source>
        <dbReference type="ARBA" id="ARBA00004496"/>
    </source>
</evidence>
<dbReference type="PRINTS" id="PR00984">
    <property type="entry name" value="TRNASYNTHILE"/>
</dbReference>
<dbReference type="GO" id="GO:0000049">
    <property type="term" value="F:tRNA binding"/>
    <property type="evidence" value="ECO:0007669"/>
    <property type="project" value="InterPro"/>
</dbReference>
<dbReference type="CDD" id="cd00818">
    <property type="entry name" value="IleRS_core"/>
    <property type="match status" value="1"/>
</dbReference>
<dbReference type="Pfam" id="PF00133">
    <property type="entry name" value="tRNA-synt_1"/>
    <property type="match status" value="1"/>
</dbReference>
<evidence type="ECO:0000256" key="2">
    <source>
        <dbReference type="ARBA" id="ARBA00005594"/>
    </source>
</evidence>
<dbReference type="PANTHER" id="PTHR42780:SF1">
    <property type="entry name" value="ISOLEUCINE--TRNA LIGASE, CYTOPLASMIC"/>
    <property type="match status" value="1"/>
</dbReference>
<evidence type="ECO:0000256" key="13">
    <source>
        <dbReference type="RuleBase" id="RU363035"/>
    </source>
</evidence>
<dbReference type="HAMAP" id="MF_02003">
    <property type="entry name" value="Ile_tRNA_synth_type2"/>
    <property type="match status" value="1"/>
</dbReference>
<dbReference type="AlphaFoldDB" id="H0GQZ7"/>
<evidence type="ECO:0000256" key="6">
    <source>
        <dbReference type="ARBA" id="ARBA00022741"/>
    </source>
</evidence>
<dbReference type="GO" id="GO:0002161">
    <property type="term" value="F:aminoacyl-tRNA deacylase activity"/>
    <property type="evidence" value="ECO:0007669"/>
    <property type="project" value="InterPro"/>
</dbReference>
<evidence type="ECO:0000256" key="10">
    <source>
        <dbReference type="ARBA" id="ARBA00032665"/>
    </source>
</evidence>
<keyword evidence="8 13" id="KW-0648">Protein biosynthesis</keyword>
<comment type="subcellular location">
    <subcellularLocation>
        <location evidence="1">Cytoplasm</location>
    </subcellularLocation>
</comment>
<dbReference type="FunFam" id="1.10.730.10:FF:000004">
    <property type="entry name" value="Isoleucyl-tRNA synthetase, cytoplasmic"/>
    <property type="match status" value="1"/>
</dbReference>
<dbReference type="InterPro" id="IPR014729">
    <property type="entry name" value="Rossmann-like_a/b/a_fold"/>
</dbReference>
<dbReference type="EC" id="6.1.1.5" evidence="3"/>
<evidence type="ECO:0000256" key="8">
    <source>
        <dbReference type="ARBA" id="ARBA00022917"/>
    </source>
</evidence>
<comment type="catalytic activity">
    <reaction evidence="11">
        <text>tRNA(Ile) + L-isoleucine + ATP = L-isoleucyl-tRNA(Ile) + AMP + diphosphate</text>
        <dbReference type="Rhea" id="RHEA:11060"/>
        <dbReference type="Rhea" id="RHEA-COMP:9666"/>
        <dbReference type="Rhea" id="RHEA-COMP:9695"/>
        <dbReference type="ChEBI" id="CHEBI:30616"/>
        <dbReference type="ChEBI" id="CHEBI:33019"/>
        <dbReference type="ChEBI" id="CHEBI:58045"/>
        <dbReference type="ChEBI" id="CHEBI:78442"/>
        <dbReference type="ChEBI" id="CHEBI:78528"/>
        <dbReference type="ChEBI" id="CHEBI:456215"/>
        <dbReference type="EC" id="6.1.1.5"/>
    </reaction>
</comment>
<dbReference type="InterPro" id="IPR013155">
    <property type="entry name" value="M/V/L/I-tRNA-synth_anticd-bd"/>
</dbReference>
<protein>
    <recommendedName>
        <fullName evidence="12">Isoleucine--tRNA ligase, cytoplasmic</fullName>
        <ecNumber evidence="3">6.1.1.5</ecNumber>
    </recommendedName>
    <alternativeName>
        <fullName evidence="10">Isoleucyl-tRNA synthetase</fullName>
    </alternativeName>
</protein>
<dbReference type="CDD" id="cd07961">
    <property type="entry name" value="Anticodon_Ia_Ile_ABEc"/>
    <property type="match status" value="1"/>
</dbReference>
<dbReference type="Pfam" id="PF08264">
    <property type="entry name" value="Anticodon_1"/>
    <property type="match status" value="1"/>
</dbReference>
<dbReference type="InterPro" id="IPR023586">
    <property type="entry name" value="Ile-tRNA-ligase_type2"/>
</dbReference>
<dbReference type="InterPro" id="IPR009080">
    <property type="entry name" value="tRNAsynth_Ia_anticodon-bd"/>
</dbReference>
<feature type="domain" description="Aminoacyl-tRNA synthetase class Ia" evidence="14">
    <location>
        <begin position="17"/>
        <end position="640"/>
    </location>
</feature>
<evidence type="ECO:0000313" key="17">
    <source>
        <dbReference type="Proteomes" id="UP000009009"/>
    </source>
</evidence>
<evidence type="ECO:0000256" key="11">
    <source>
        <dbReference type="ARBA" id="ARBA00048359"/>
    </source>
</evidence>
<keyword evidence="5 13" id="KW-0436">Ligase</keyword>
<dbReference type="GO" id="GO:0004822">
    <property type="term" value="F:isoleucine-tRNA ligase activity"/>
    <property type="evidence" value="ECO:0007669"/>
    <property type="project" value="UniProtKB-EC"/>
</dbReference>
<dbReference type="SUPFAM" id="SSF52374">
    <property type="entry name" value="Nucleotidylyl transferase"/>
    <property type="match status" value="1"/>
</dbReference>
<evidence type="ECO:0000256" key="7">
    <source>
        <dbReference type="ARBA" id="ARBA00022840"/>
    </source>
</evidence>
<keyword evidence="9 13" id="KW-0030">Aminoacyl-tRNA synthetase</keyword>
<evidence type="ECO:0000259" key="14">
    <source>
        <dbReference type="Pfam" id="PF00133"/>
    </source>
</evidence>
<dbReference type="GO" id="GO:0006428">
    <property type="term" value="P:isoleucyl-tRNA aminoacylation"/>
    <property type="evidence" value="ECO:0007669"/>
    <property type="project" value="InterPro"/>
</dbReference>
<feature type="domain" description="Methionyl/Valyl/Leucyl/Isoleucyl-tRNA synthetase anticodon-binding" evidence="15">
    <location>
        <begin position="693"/>
        <end position="851"/>
    </location>
</feature>
<dbReference type="InterPro" id="IPR002300">
    <property type="entry name" value="aa-tRNA-synth_Ia"/>
</dbReference>
<organism evidence="16 17">
    <name type="scientific">Saccharomyces cerevisiae x Saccharomyces kudriavzevii (strain VIN7)</name>
    <name type="common">Yeast</name>
    <dbReference type="NCBI Taxonomy" id="1095631"/>
    <lineage>
        <taxon>Eukaryota</taxon>
        <taxon>Fungi</taxon>
        <taxon>Dikarya</taxon>
        <taxon>Ascomycota</taxon>
        <taxon>Saccharomycotina</taxon>
        <taxon>Saccharomycetes</taxon>
        <taxon>Saccharomycetales</taxon>
        <taxon>Saccharomycetaceae</taxon>
        <taxon>Saccharomyces</taxon>
    </lineage>
</organism>
<dbReference type="Gene3D" id="1.10.730.10">
    <property type="entry name" value="Isoleucyl-tRNA Synthetase, Domain 1"/>
    <property type="match status" value="1"/>
</dbReference>
<keyword evidence="6 13" id="KW-0547">Nucleotide-binding</keyword>
<dbReference type="InterPro" id="IPR002301">
    <property type="entry name" value="Ile-tRNA-ligase"/>
</dbReference>
<comment type="similarity">
    <text evidence="2 13">Belongs to the class-I aminoacyl-tRNA synthetase family.</text>
</comment>
<dbReference type="OrthoDB" id="1706657at2759"/>
<dbReference type="FunFam" id="3.40.50.620:FF:000050">
    <property type="entry name" value="Isoleucyl-tRNA synthetase,cytoplasmic"/>
    <property type="match status" value="1"/>
</dbReference>
<dbReference type="InterPro" id="IPR009008">
    <property type="entry name" value="Val/Leu/Ile-tRNA-synth_edit"/>
</dbReference>
<dbReference type="PANTHER" id="PTHR42780">
    <property type="entry name" value="SOLEUCYL-TRNA SYNTHETASE"/>
    <property type="match status" value="1"/>
</dbReference>
<dbReference type="GO" id="GO:0005524">
    <property type="term" value="F:ATP binding"/>
    <property type="evidence" value="ECO:0007669"/>
    <property type="project" value="UniProtKB-KW"/>
</dbReference>
<dbReference type="FunFam" id="3.40.50.620:FF:000023">
    <property type="entry name" value="Isoleucyl-tRNA synthetase,cytoplasmic"/>
    <property type="match status" value="1"/>
</dbReference>
<evidence type="ECO:0000256" key="3">
    <source>
        <dbReference type="ARBA" id="ARBA00013165"/>
    </source>
</evidence>
<dbReference type="InterPro" id="IPR033709">
    <property type="entry name" value="Anticodon_Ile_ABEc"/>
</dbReference>
<dbReference type="Pfam" id="PF19302">
    <property type="entry name" value="DUF5915"/>
    <property type="match status" value="1"/>
</dbReference>
<name>H0GQZ7_SACCK</name>
<dbReference type="InterPro" id="IPR001412">
    <property type="entry name" value="aa-tRNA-synth_I_CS"/>
</dbReference>
<evidence type="ECO:0000259" key="15">
    <source>
        <dbReference type="Pfam" id="PF08264"/>
    </source>
</evidence>
<dbReference type="SUPFAM" id="SSF50677">
    <property type="entry name" value="ValRS/IleRS/LeuRS editing domain"/>
    <property type="match status" value="1"/>
</dbReference>
<comment type="caution">
    <text evidence="16">The sequence shown here is derived from an EMBL/GenBank/DDBJ whole genome shotgun (WGS) entry which is preliminary data.</text>
</comment>
<keyword evidence="7 13" id="KW-0067">ATP-binding</keyword>
<sequence length="1072" mass="122873">MSENSAHFSFPKEEEKVLALWDEIDAFHTSLELTKDKPEFSFFDGPPFATGTPHYGHILASTIKDIVPRYATMTGHHVERRFGWDTHGVPIEHIIDKKLGISSKDDVFKYGLENYNNECRSIVMTYAGDWRKTIGRLGRWIDFDNDYKTMYPSFMESTWWAFKQLHEKGQVYRGFKVMPYSTGLTTPLSNFEAQQNYKDVNDPAVTIGFNVIGQEKTQLVAWTTTPWTLPSNFSLCVNANFEYVKIYDETRDRYFILLETLIKSLYKKPKNEKYKVVEKIKGSDLVGLKYEPLFPYFAEQFRDTAFRVISDDYVSSDSGTGIVHNAPAFGEEDNAACLKNGIISEDSVLPNVIDDLGRFTEEVPDFQGVYVKDADKLIIKHLTSSGNLLLATQVRHSYPFCWRSDTPLLYRSVPAWFVRVKNIVPQMLDSVMKSHWVPNVIKEKRFANWIANARDWNVSRNRYWGTPVPLWVSDDFEEVVCVGSIKELEELSGVPGITDLHRDTIDKLTIPSRQGKGDLKRIEEVFDCWFESGSMPYASQHYPFENTEKFDQRVPANFISEGLDQTRGWFYTLSVLGTHLFGAVPYKNVIVSGIVLAADGRKMSKSLKNYPDPSIVLNKYGADALRLYLINSPVLKAESLKFKEDGVKEVVSKVLLPWWNSFKFLDGQIALLKKTSNIDFKYDDSVKSDNVMDRWILASMQSLVQFIHQEMGQYKLYTVVPKLLNFIDELTNWYIRFNRRRLKGESGVDDCLKALNSLFDALFTFARAMAPFTPFLSESIYLRLKEYIPESILSQYGKDGRSVHFLSYPEARKEYFDEAIETAVSRMQSVIDLGRNIREKKTISLKTPLKTLVILHSDQSYLKDVEALKNYIIEELNVRDVVITSDEVKYGVEYKAVADWPILGKKLKKDAKKVKDALPSVNSEEVRKYLESGKLEVAGIELVKGDLNAIRGLPESAVQSGQETRTDQDVLIILDTNIYPELKSEGLARELVNRIQKLRKKCGLEATDDVLVEYELIKDTIDFEALVKEHFDMLSKTCRSDIAKYDGSKTDPIGDEEQSINDTIFKLKVFKL</sequence>
<keyword evidence="4" id="KW-0963">Cytoplasm</keyword>
<dbReference type="HOGENOM" id="CLU_001493_1_1_1"/>
<dbReference type="Gene3D" id="3.40.50.620">
    <property type="entry name" value="HUPs"/>
    <property type="match status" value="2"/>
</dbReference>
<reference evidence="16 17" key="1">
    <citation type="journal article" date="2012" name="FEMS Yeast Res.">
        <title>The genome sequence of the wine yeast VIN7 reveals an allotriploid hybrid genome with Saccharomyces cerevisiae and Saccharomyces kudriavzevii origins.</title>
        <authorList>
            <person name="Borneman A.R."/>
            <person name="Desany B.A."/>
            <person name="Riches D."/>
            <person name="Affourtit J.P."/>
            <person name="Forgan A.H."/>
            <person name="Pretorius I.S."/>
            <person name="Egholm M."/>
            <person name="Chambers P.J."/>
        </authorList>
    </citation>
    <scope>NUCLEOTIDE SEQUENCE [LARGE SCALE GENOMIC DNA]</scope>
    <source>
        <strain evidence="16 17">VIN7</strain>
    </source>
</reference>
<evidence type="ECO:0000256" key="4">
    <source>
        <dbReference type="ARBA" id="ARBA00022490"/>
    </source>
</evidence>
<evidence type="ECO:0000256" key="9">
    <source>
        <dbReference type="ARBA" id="ARBA00023146"/>
    </source>
</evidence>
<dbReference type="NCBIfam" id="TIGR00392">
    <property type="entry name" value="ileS"/>
    <property type="match status" value="1"/>
</dbReference>
<keyword evidence="17" id="KW-1185">Reference proteome</keyword>
<accession>H0GQZ7</accession>
<dbReference type="Proteomes" id="UP000009009">
    <property type="component" value="Unassembled WGS sequence"/>
</dbReference>
<evidence type="ECO:0000256" key="12">
    <source>
        <dbReference type="ARBA" id="ARBA00069879"/>
    </source>
</evidence>
<evidence type="ECO:0000313" key="16">
    <source>
        <dbReference type="EMBL" id="EHN03764.1"/>
    </source>
</evidence>
<gene>
    <name evidence="16" type="ORF">VIN7_5463</name>
</gene>
<dbReference type="PROSITE" id="PS00178">
    <property type="entry name" value="AA_TRNA_LIGASE_I"/>
    <property type="match status" value="1"/>
</dbReference>
<dbReference type="GO" id="GO:0005737">
    <property type="term" value="C:cytoplasm"/>
    <property type="evidence" value="ECO:0007669"/>
    <property type="project" value="UniProtKB-SubCell"/>
</dbReference>
<dbReference type="PhylomeDB" id="H0GQZ7"/>
<dbReference type="EMBL" id="AGVY01000121">
    <property type="protein sequence ID" value="EHN03764.1"/>
    <property type="molecule type" value="Genomic_DNA"/>
</dbReference>
<evidence type="ECO:0000256" key="5">
    <source>
        <dbReference type="ARBA" id="ARBA00022598"/>
    </source>
</evidence>
<proteinExistence type="inferred from homology"/>
<dbReference type="SUPFAM" id="SSF47323">
    <property type="entry name" value="Anticodon-binding domain of a subclass of class I aminoacyl-tRNA synthetases"/>
    <property type="match status" value="1"/>
</dbReference>